<dbReference type="EMBL" id="JBHMEC010000003">
    <property type="protein sequence ID" value="MFB9148662.1"/>
    <property type="molecule type" value="Genomic_DNA"/>
</dbReference>
<dbReference type="RefSeq" id="WP_377066799.1">
    <property type="nucleotide sequence ID" value="NZ_JBHMEC010000003.1"/>
</dbReference>
<dbReference type="Proteomes" id="UP001589670">
    <property type="component" value="Unassembled WGS sequence"/>
</dbReference>
<name>A0ABV5HW62_9RHOB</name>
<reference evidence="1 2" key="1">
    <citation type="submission" date="2024-09" db="EMBL/GenBank/DDBJ databases">
        <authorList>
            <person name="Sun Q."/>
            <person name="Mori K."/>
        </authorList>
    </citation>
    <scope>NUCLEOTIDE SEQUENCE [LARGE SCALE GENOMIC DNA]</scope>
    <source>
        <strain evidence="1 2">CECT 9424</strain>
    </source>
</reference>
<protein>
    <submittedName>
        <fullName evidence="1">Uncharacterized protein</fullName>
    </submittedName>
</protein>
<gene>
    <name evidence="1" type="ORF">ACFFU4_02725</name>
</gene>
<dbReference type="InterPro" id="IPR029063">
    <property type="entry name" value="SAM-dependent_MTases_sf"/>
</dbReference>
<sequence length="225" mass="25318">MRDALRSEFEAKDWSGRKVRSRSGAGSTLEATAALRAALPGLLARHNVRRFLDAPCGDWFWMQHVDLGDVHYTGGDIARDVLDTVRAEHAGPSRDFVHLDITADPLTQADMMMCRDCLFHLKWWLRWKFFENFAASGIPWLLTSMHHTPVNRRLGKNGDFAPFNPCAAPFNFPEPVGTIPETGEIDLDPAVLATARGRRQRSMGLWSRAQVVETLERHAAEEKAP</sequence>
<comment type="caution">
    <text evidence="1">The sequence shown here is derived from an EMBL/GenBank/DDBJ whole genome shotgun (WGS) entry which is preliminary data.</text>
</comment>
<evidence type="ECO:0000313" key="1">
    <source>
        <dbReference type="EMBL" id="MFB9148662.1"/>
    </source>
</evidence>
<organism evidence="1 2">
    <name type="scientific">Roseovarius ramblicola</name>
    <dbReference type="NCBI Taxonomy" id="2022336"/>
    <lineage>
        <taxon>Bacteria</taxon>
        <taxon>Pseudomonadati</taxon>
        <taxon>Pseudomonadota</taxon>
        <taxon>Alphaproteobacteria</taxon>
        <taxon>Rhodobacterales</taxon>
        <taxon>Roseobacteraceae</taxon>
        <taxon>Roseovarius</taxon>
    </lineage>
</organism>
<keyword evidence="2" id="KW-1185">Reference proteome</keyword>
<accession>A0ABV5HW62</accession>
<proteinExistence type="predicted"/>
<dbReference type="SUPFAM" id="SSF53335">
    <property type="entry name" value="S-adenosyl-L-methionine-dependent methyltransferases"/>
    <property type="match status" value="1"/>
</dbReference>
<evidence type="ECO:0000313" key="2">
    <source>
        <dbReference type="Proteomes" id="UP001589670"/>
    </source>
</evidence>
<dbReference type="Gene3D" id="3.40.50.150">
    <property type="entry name" value="Vaccinia Virus protein VP39"/>
    <property type="match status" value="1"/>
</dbReference>